<evidence type="ECO:0000313" key="2">
    <source>
        <dbReference type="Proteomes" id="UP000177281"/>
    </source>
</evidence>
<dbReference type="Proteomes" id="UP000177281">
    <property type="component" value="Unassembled WGS sequence"/>
</dbReference>
<protein>
    <recommendedName>
        <fullName evidence="3">DUF4160 domain-containing protein</fullName>
    </recommendedName>
</protein>
<reference evidence="1 2" key="1">
    <citation type="journal article" date="2016" name="Nat. Commun.">
        <title>Thousands of microbial genomes shed light on interconnected biogeochemical processes in an aquifer system.</title>
        <authorList>
            <person name="Anantharaman K."/>
            <person name="Brown C.T."/>
            <person name="Hug L.A."/>
            <person name="Sharon I."/>
            <person name="Castelle C.J."/>
            <person name="Probst A.J."/>
            <person name="Thomas B.C."/>
            <person name="Singh A."/>
            <person name="Wilkins M.J."/>
            <person name="Karaoz U."/>
            <person name="Brodie E.L."/>
            <person name="Williams K.H."/>
            <person name="Hubbard S.S."/>
            <person name="Banfield J.F."/>
        </authorList>
    </citation>
    <scope>NUCLEOTIDE SEQUENCE [LARGE SCALE GENOMIC DNA]</scope>
</reference>
<evidence type="ECO:0000313" key="1">
    <source>
        <dbReference type="EMBL" id="OGE94690.1"/>
    </source>
</evidence>
<sequence>MPSTKCITIRQPEPHALVGLRFEVKGLVPKDWLLYGKYGLGVNWYDVRGNFINVCSPTAEIQPSVFNKLKKSLRFTCLVDLNPFQQSQHPRGLVLEFKCRDNESSFLPLIIEGLDRLGDSERKALVGMLDDAVKQVLRRTSLHEEYRKELAEVRVRSVMDEALLSELSGILEESDTALDPFTYSYEDTREREIADKYAEVIQWRGPILGGVVCRINGFEITVYSGDHRPQHFHIIHRGRGIDARFSYPQIELMSYKKSINKIGSAEVKKIQQCVRKPDNLAKMQGYFDKQVLT</sequence>
<proteinExistence type="predicted"/>
<dbReference type="EMBL" id="MFFB01000011">
    <property type="protein sequence ID" value="OGE94690.1"/>
    <property type="molecule type" value="Genomic_DNA"/>
</dbReference>
<evidence type="ECO:0008006" key="3">
    <source>
        <dbReference type="Google" id="ProtNLM"/>
    </source>
</evidence>
<organism evidence="1 2">
    <name type="scientific">Candidatus Doudnabacteria bacterium RIFCSPLOWO2_01_FULL_44_21</name>
    <dbReference type="NCBI Taxonomy" id="1817841"/>
    <lineage>
        <taxon>Bacteria</taxon>
        <taxon>Candidatus Doudnaibacteriota</taxon>
    </lineage>
</organism>
<dbReference type="AlphaFoldDB" id="A0A1F5PYN0"/>
<comment type="caution">
    <text evidence="1">The sequence shown here is derived from an EMBL/GenBank/DDBJ whole genome shotgun (WGS) entry which is preliminary data.</text>
</comment>
<gene>
    <name evidence="1" type="ORF">A3B10_04645</name>
</gene>
<name>A0A1F5PYN0_9BACT</name>
<accession>A0A1F5PYN0</accession>